<name>A0A1J5QRD0_9ZZZZ</name>
<reference evidence="11" key="1">
    <citation type="submission" date="2016-10" db="EMBL/GenBank/DDBJ databases">
        <title>Sequence of Gallionella enrichment culture.</title>
        <authorList>
            <person name="Poehlein A."/>
            <person name="Muehling M."/>
            <person name="Daniel R."/>
        </authorList>
    </citation>
    <scope>NUCLEOTIDE SEQUENCE</scope>
</reference>
<dbReference type="PRINTS" id="PR00120">
    <property type="entry name" value="HATPASE"/>
</dbReference>
<dbReference type="Pfam" id="PF00122">
    <property type="entry name" value="E1-E2_ATPase"/>
    <property type="match status" value="1"/>
</dbReference>
<dbReference type="Gene3D" id="3.40.50.1000">
    <property type="entry name" value="HAD superfamily/HAD-like"/>
    <property type="match status" value="2"/>
</dbReference>
<feature type="transmembrane region" description="Helical" evidence="8">
    <location>
        <begin position="682"/>
        <end position="699"/>
    </location>
</feature>
<dbReference type="Gene3D" id="1.20.1110.10">
    <property type="entry name" value="Calcium-transporting ATPase, transmembrane domain"/>
    <property type="match status" value="2"/>
</dbReference>
<evidence type="ECO:0000256" key="8">
    <source>
        <dbReference type="SAM" id="Phobius"/>
    </source>
</evidence>
<dbReference type="SFLD" id="SFLDS00003">
    <property type="entry name" value="Haloacid_Dehalogenase"/>
    <property type="match status" value="1"/>
</dbReference>
<dbReference type="Gene3D" id="2.70.150.10">
    <property type="entry name" value="Calcium-transporting ATPase, cytoplasmic transduction domain A"/>
    <property type="match status" value="1"/>
</dbReference>
<sequence length="779" mass="84984">MLVLLLSAGLINFLVARIIDALILMLTVCIVIGISLYQERRTEQALIALRDLSSPRALVVRDGIETRIPGRDVVRGDLVILSEGDRVPADGHLISASNLHTDESMLTGESLSVLKKSDDLVYSGTLIVKGYGRASIASTGSKTELGKIGKSLQSIEIERTHLQKEVDRLVRFVDVAALATALAVVILYGLTRGDWVQAALAGIAASMSLIPEEFPVILTLFLALGAWRMSQKHVVARRAPVIETLGSATVICVDKTGTLTMNQMAVQEINVDGQLHVLSDAAIPDKYREIIQSALLASPINPFDPMDKAFHAITSHEENWELIREYPISDKLMAISHVWESPERNGFVVAAKGAPEAIAALCRLDPQTVQAIIKDVDDATERGFRVLGVARARFDPKEQLPDSPHDFEFQFLGLVHLHDPVRAGVPEAVAECARAGVRTVMVTGDYPGTAIAIAKEVGLNYQGGVITGVELENLSDAELAERIKTVSVFARMVPEQKLRLIRALKLNGEVVGMTGDGVNDAPALRAADIGIAMGGRGTDVAREAASLVITDDDFTSIAGGIRQGRRIFANLQKAMSYVIAVHIPIFGMALIPVFVARWPLVLLPAQIAFLELVIDPASSVVFEVEETDPDIMNRKPRPVDEKMFNRHNLTLSVAQGLGVLIAVLSVYFWALTSGKSDDQIRTLSFATLMLGNVSLVLVNRSRRLSIFRTFKERSNKTIKWVLAGTISMLAILVNVPILREAFNLSYLSAGNWLLVFCAGFGSVLWFEVYKTTRMKNNDH</sequence>
<dbReference type="Pfam" id="PF00702">
    <property type="entry name" value="Hydrolase"/>
    <property type="match status" value="1"/>
</dbReference>
<feature type="transmembrane region" description="Helical" evidence="8">
    <location>
        <begin position="720"/>
        <end position="738"/>
    </location>
</feature>
<evidence type="ECO:0000256" key="1">
    <source>
        <dbReference type="ARBA" id="ARBA00004141"/>
    </source>
</evidence>
<dbReference type="EC" id="3.6.3.8" evidence="11"/>
<evidence type="ECO:0000313" key="11">
    <source>
        <dbReference type="EMBL" id="OIQ78493.1"/>
    </source>
</evidence>
<evidence type="ECO:0000256" key="2">
    <source>
        <dbReference type="ARBA" id="ARBA00022692"/>
    </source>
</evidence>
<dbReference type="SUPFAM" id="SSF56784">
    <property type="entry name" value="HAD-like"/>
    <property type="match status" value="1"/>
</dbReference>
<feature type="transmembrane region" description="Helical" evidence="8">
    <location>
        <begin position="169"/>
        <end position="190"/>
    </location>
</feature>
<evidence type="ECO:0000256" key="7">
    <source>
        <dbReference type="ARBA" id="ARBA00023136"/>
    </source>
</evidence>
<dbReference type="InterPro" id="IPR006068">
    <property type="entry name" value="ATPase_P-typ_cation-transptr_C"/>
</dbReference>
<keyword evidence="4" id="KW-0067">ATP-binding</keyword>
<dbReference type="InterPro" id="IPR008250">
    <property type="entry name" value="ATPase_P-typ_transduc_dom_A_sf"/>
</dbReference>
<dbReference type="InterPro" id="IPR036412">
    <property type="entry name" value="HAD-like_sf"/>
</dbReference>
<dbReference type="InterPro" id="IPR023298">
    <property type="entry name" value="ATPase_P-typ_TM_dom_sf"/>
</dbReference>
<dbReference type="InterPro" id="IPR018303">
    <property type="entry name" value="ATPase_P-typ_P_site"/>
</dbReference>
<dbReference type="PRINTS" id="PR00119">
    <property type="entry name" value="CATATPASE"/>
</dbReference>
<feature type="domain" description="Cation-transporting P-type ATPase C-terminal" evidence="10">
    <location>
        <begin position="599"/>
        <end position="770"/>
    </location>
</feature>
<gene>
    <name evidence="11" type="ORF">GALL_398010</name>
</gene>
<dbReference type="GO" id="GO:0016887">
    <property type="term" value="F:ATP hydrolysis activity"/>
    <property type="evidence" value="ECO:0007669"/>
    <property type="project" value="InterPro"/>
</dbReference>
<dbReference type="SUPFAM" id="SSF81653">
    <property type="entry name" value="Calcium ATPase, transduction domain A"/>
    <property type="match status" value="1"/>
</dbReference>
<evidence type="ECO:0000259" key="10">
    <source>
        <dbReference type="Pfam" id="PF00689"/>
    </source>
</evidence>
<evidence type="ECO:0000256" key="6">
    <source>
        <dbReference type="ARBA" id="ARBA00022989"/>
    </source>
</evidence>
<dbReference type="InterPro" id="IPR001757">
    <property type="entry name" value="P_typ_ATPase"/>
</dbReference>
<feature type="transmembrane region" description="Helical" evidence="8">
    <location>
        <begin position="649"/>
        <end position="670"/>
    </location>
</feature>
<dbReference type="InterPro" id="IPR059000">
    <property type="entry name" value="ATPase_P-type_domA"/>
</dbReference>
<comment type="subcellular location">
    <subcellularLocation>
        <location evidence="1">Membrane</location>
        <topology evidence="1">Multi-pass membrane protein</topology>
    </subcellularLocation>
</comment>
<dbReference type="InterPro" id="IPR044492">
    <property type="entry name" value="P_typ_ATPase_HD_dom"/>
</dbReference>
<dbReference type="PROSITE" id="PS00154">
    <property type="entry name" value="ATPASE_E1_E2"/>
    <property type="match status" value="1"/>
</dbReference>
<comment type="caution">
    <text evidence="11">The sequence shown here is derived from an EMBL/GenBank/DDBJ whole genome shotgun (WGS) entry which is preliminary data.</text>
</comment>
<dbReference type="InterPro" id="IPR023214">
    <property type="entry name" value="HAD_sf"/>
</dbReference>
<organism evidence="11">
    <name type="scientific">mine drainage metagenome</name>
    <dbReference type="NCBI Taxonomy" id="410659"/>
    <lineage>
        <taxon>unclassified sequences</taxon>
        <taxon>metagenomes</taxon>
        <taxon>ecological metagenomes</taxon>
    </lineage>
</organism>
<accession>A0A1J5QRD0</accession>
<keyword evidence="3" id="KW-0547">Nucleotide-binding</keyword>
<proteinExistence type="predicted"/>
<keyword evidence="2 8" id="KW-0812">Transmembrane</keyword>
<feature type="transmembrane region" description="Helical" evidence="8">
    <location>
        <begin position="601"/>
        <end position="624"/>
    </location>
</feature>
<protein>
    <submittedName>
        <fullName evidence="11">Calcium-transporting ATPase 1</fullName>
        <ecNumber evidence="11">3.6.3.8</ecNumber>
    </submittedName>
</protein>
<dbReference type="PANTHER" id="PTHR42861">
    <property type="entry name" value="CALCIUM-TRANSPORTING ATPASE"/>
    <property type="match status" value="1"/>
</dbReference>
<evidence type="ECO:0000256" key="5">
    <source>
        <dbReference type="ARBA" id="ARBA00022967"/>
    </source>
</evidence>
<feature type="transmembrane region" description="Helical" evidence="8">
    <location>
        <begin position="574"/>
        <end position="595"/>
    </location>
</feature>
<dbReference type="SFLD" id="SFLDF00027">
    <property type="entry name" value="p-type_atpase"/>
    <property type="match status" value="1"/>
</dbReference>
<feature type="transmembrane region" description="Helical" evidence="8">
    <location>
        <begin position="196"/>
        <end position="227"/>
    </location>
</feature>
<dbReference type="EMBL" id="MLJW01001389">
    <property type="protein sequence ID" value="OIQ78493.1"/>
    <property type="molecule type" value="Genomic_DNA"/>
</dbReference>
<evidence type="ECO:0000259" key="9">
    <source>
        <dbReference type="Pfam" id="PF00122"/>
    </source>
</evidence>
<dbReference type="InterPro" id="IPR023299">
    <property type="entry name" value="ATPase_P-typ_cyto_dom_N"/>
</dbReference>
<keyword evidence="6 8" id="KW-1133">Transmembrane helix</keyword>
<feature type="transmembrane region" description="Helical" evidence="8">
    <location>
        <begin position="14"/>
        <end position="37"/>
    </location>
</feature>
<evidence type="ECO:0000256" key="3">
    <source>
        <dbReference type="ARBA" id="ARBA00022741"/>
    </source>
</evidence>
<evidence type="ECO:0000256" key="4">
    <source>
        <dbReference type="ARBA" id="ARBA00022840"/>
    </source>
</evidence>
<keyword evidence="5" id="KW-1278">Translocase</keyword>
<keyword evidence="11" id="KW-0378">Hydrolase</keyword>
<dbReference type="GO" id="GO:0016020">
    <property type="term" value="C:membrane"/>
    <property type="evidence" value="ECO:0007669"/>
    <property type="project" value="UniProtKB-SubCell"/>
</dbReference>
<dbReference type="GO" id="GO:0005524">
    <property type="term" value="F:ATP binding"/>
    <property type="evidence" value="ECO:0007669"/>
    <property type="project" value="UniProtKB-KW"/>
</dbReference>
<dbReference type="Gene3D" id="3.40.1110.10">
    <property type="entry name" value="Calcium-transporting ATPase, cytoplasmic domain N"/>
    <property type="match status" value="2"/>
</dbReference>
<dbReference type="SUPFAM" id="SSF81665">
    <property type="entry name" value="Calcium ATPase, transmembrane domain M"/>
    <property type="match status" value="1"/>
</dbReference>
<keyword evidence="7 8" id="KW-0472">Membrane</keyword>
<dbReference type="Pfam" id="PF00689">
    <property type="entry name" value="Cation_ATPase_C"/>
    <property type="match status" value="1"/>
</dbReference>
<feature type="domain" description="P-type ATPase A" evidence="9">
    <location>
        <begin position="52"/>
        <end position="152"/>
    </location>
</feature>
<dbReference type="NCBIfam" id="TIGR01494">
    <property type="entry name" value="ATPase_P-type"/>
    <property type="match status" value="2"/>
</dbReference>
<feature type="transmembrane region" description="Helical" evidence="8">
    <location>
        <begin position="744"/>
        <end position="766"/>
    </location>
</feature>
<dbReference type="SFLD" id="SFLDG00002">
    <property type="entry name" value="C1.7:_P-type_atpase_like"/>
    <property type="match status" value="1"/>
</dbReference>
<dbReference type="AlphaFoldDB" id="A0A1J5QRD0"/>